<dbReference type="PROSITE" id="PS50135">
    <property type="entry name" value="ZF_ZZ_2"/>
    <property type="match status" value="1"/>
</dbReference>
<protein>
    <submittedName>
        <fullName evidence="6">ZZ-type zinc finger-containing protein</fullName>
    </submittedName>
</protein>
<evidence type="ECO:0000256" key="4">
    <source>
        <dbReference type="PROSITE-ProRule" id="PRU00228"/>
    </source>
</evidence>
<evidence type="ECO:0000313" key="7">
    <source>
        <dbReference type="Proteomes" id="UP000186594"/>
    </source>
</evidence>
<dbReference type="AlphaFoldDB" id="A0A1U7LGZ1"/>
<evidence type="ECO:0000256" key="3">
    <source>
        <dbReference type="ARBA" id="ARBA00022833"/>
    </source>
</evidence>
<dbReference type="SUPFAM" id="SSF57850">
    <property type="entry name" value="RING/U-box"/>
    <property type="match status" value="1"/>
</dbReference>
<proteinExistence type="predicted"/>
<name>A0A1U7LGZ1_NEOID</name>
<dbReference type="SMART" id="SM00291">
    <property type="entry name" value="ZnF_ZZ"/>
    <property type="match status" value="1"/>
</dbReference>
<dbReference type="PANTHER" id="PTHR15090">
    <property type="entry name" value="SEQUESTOSOME 1-RELATED"/>
    <property type="match status" value="1"/>
</dbReference>
<dbReference type="Gene3D" id="3.30.60.90">
    <property type="match status" value="1"/>
</dbReference>
<keyword evidence="3" id="KW-0862">Zinc</keyword>
<keyword evidence="2 4" id="KW-0863">Zinc-finger</keyword>
<dbReference type="InterPro" id="IPR052260">
    <property type="entry name" value="Autophagy_Rcpt_SigReg"/>
</dbReference>
<dbReference type="Proteomes" id="UP000186594">
    <property type="component" value="Unassembled WGS sequence"/>
</dbReference>
<dbReference type="InterPro" id="IPR000433">
    <property type="entry name" value="Znf_ZZ"/>
</dbReference>
<keyword evidence="7" id="KW-1185">Reference proteome</keyword>
<dbReference type="EMBL" id="LXFE01004132">
    <property type="protein sequence ID" value="OLL21925.1"/>
    <property type="molecule type" value="Genomic_DNA"/>
</dbReference>
<dbReference type="STRING" id="1198029.A0A1U7LGZ1"/>
<evidence type="ECO:0000256" key="2">
    <source>
        <dbReference type="ARBA" id="ARBA00022771"/>
    </source>
</evidence>
<gene>
    <name evidence="6" type="ORF">NEOLI_003333</name>
</gene>
<dbReference type="GO" id="GO:0008270">
    <property type="term" value="F:zinc ion binding"/>
    <property type="evidence" value="ECO:0007669"/>
    <property type="project" value="UniProtKB-KW"/>
</dbReference>
<comment type="caution">
    <text evidence="6">The sequence shown here is derived from an EMBL/GenBank/DDBJ whole genome shotgun (WGS) entry which is preliminary data.</text>
</comment>
<evidence type="ECO:0000259" key="5">
    <source>
        <dbReference type="PROSITE" id="PS50135"/>
    </source>
</evidence>
<organism evidence="6 7">
    <name type="scientific">Neolecta irregularis (strain DAH-3)</name>
    <dbReference type="NCBI Taxonomy" id="1198029"/>
    <lineage>
        <taxon>Eukaryota</taxon>
        <taxon>Fungi</taxon>
        <taxon>Dikarya</taxon>
        <taxon>Ascomycota</taxon>
        <taxon>Taphrinomycotina</taxon>
        <taxon>Neolectales</taxon>
        <taxon>Neolectaceae</taxon>
        <taxon>Neolecta</taxon>
    </lineage>
</organism>
<dbReference type="CDD" id="cd02340">
    <property type="entry name" value="ZZ_NBR1_like"/>
    <property type="match status" value="1"/>
</dbReference>
<dbReference type="InterPro" id="IPR043145">
    <property type="entry name" value="Znf_ZZ_sf"/>
</dbReference>
<dbReference type="Pfam" id="PF00569">
    <property type="entry name" value="ZZ"/>
    <property type="match status" value="1"/>
</dbReference>
<evidence type="ECO:0000256" key="1">
    <source>
        <dbReference type="ARBA" id="ARBA00022723"/>
    </source>
</evidence>
<accession>A0A1U7LGZ1</accession>
<feature type="domain" description="ZZ-type" evidence="5">
    <location>
        <begin position="236"/>
        <end position="287"/>
    </location>
</feature>
<reference evidence="6 7" key="1">
    <citation type="submission" date="2016-04" db="EMBL/GenBank/DDBJ databases">
        <title>Evolutionary innovation and constraint leading to complex multicellularity in the Ascomycota.</title>
        <authorList>
            <person name="Cisse O."/>
            <person name="Nguyen A."/>
            <person name="Hewitt D.A."/>
            <person name="Jedd G."/>
            <person name="Stajich J.E."/>
        </authorList>
    </citation>
    <scope>NUCLEOTIDE SEQUENCE [LARGE SCALE GENOMIC DNA]</scope>
    <source>
        <strain evidence="6 7">DAH-3</strain>
    </source>
</reference>
<sequence length="385" mass="42107">MSASAVSAKVELKIETEPLKFRRIIVDKTCFDNTQDVASLIAKVMTALGIPNDGQYTLYRESTRAERANHYKAISPKGIKNLKDITRRTILKNEKPKFKFQLKKVNVTARPLEARFYVDASGVTHAAPLSSTASQAGAMAKAGPAMARPPDVSVVAQSNMQDVAGISEKISSLASDIKKIDLKLNQFEPKRLNERTDILTLAVSALAAKIDGLTTKEQQESPSTIREQVSHHHVLCDGPNCVEKNTPIQGIRYKCSICPDLDLCSACEALGTHPDEHPLIKIKTPLANLIVTAFNEPSHVANSPVLHPFVRCDNCSGVSAKTASILKGLSMDHIILLSNTEVLVVHHFLDLILKRLKVMMTMGNMTALDVIIAFKIRSSELVTIV</sequence>
<keyword evidence="1" id="KW-0479">Metal-binding</keyword>
<dbReference type="OrthoDB" id="661148at2759"/>
<evidence type="ECO:0000313" key="6">
    <source>
        <dbReference type="EMBL" id="OLL21925.1"/>
    </source>
</evidence>